<keyword evidence="2" id="KW-1185">Reference proteome</keyword>
<sequence length="108" mass="11698">MAKGTTPGEVSAVGLSLFSIRHLGRHGVSTGKEKKKDGPAHRRIKIILEAFSVGGVEVHASAAGSIPRDECDAVVVKVLVAGWFEPYTYQARSLLFFCLMTLHRSSPY</sequence>
<accession>A0AAV7EED6</accession>
<reference evidence="1 2" key="1">
    <citation type="submission" date="2021-07" db="EMBL/GenBank/DDBJ databases">
        <title>The Aristolochia fimbriata genome: insights into angiosperm evolution, floral development and chemical biosynthesis.</title>
        <authorList>
            <person name="Jiao Y."/>
        </authorList>
    </citation>
    <scope>NUCLEOTIDE SEQUENCE [LARGE SCALE GENOMIC DNA]</scope>
    <source>
        <strain evidence="1">IBCAS-2021</strain>
        <tissue evidence="1">Leaf</tissue>
    </source>
</reference>
<organism evidence="1 2">
    <name type="scientific">Aristolochia fimbriata</name>
    <name type="common">White veined hardy Dutchman's pipe vine</name>
    <dbReference type="NCBI Taxonomy" id="158543"/>
    <lineage>
        <taxon>Eukaryota</taxon>
        <taxon>Viridiplantae</taxon>
        <taxon>Streptophyta</taxon>
        <taxon>Embryophyta</taxon>
        <taxon>Tracheophyta</taxon>
        <taxon>Spermatophyta</taxon>
        <taxon>Magnoliopsida</taxon>
        <taxon>Magnoliidae</taxon>
        <taxon>Piperales</taxon>
        <taxon>Aristolochiaceae</taxon>
        <taxon>Aristolochia</taxon>
    </lineage>
</organism>
<comment type="caution">
    <text evidence="1">The sequence shown here is derived from an EMBL/GenBank/DDBJ whole genome shotgun (WGS) entry which is preliminary data.</text>
</comment>
<dbReference type="Proteomes" id="UP000825729">
    <property type="component" value="Unassembled WGS sequence"/>
</dbReference>
<dbReference type="AlphaFoldDB" id="A0AAV7EED6"/>
<name>A0AAV7EED6_ARIFI</name>
<dbReference type="EMBL" id="JAINDJ010000005">
    <property type="protein sequence ID" value="KAG9447088.1"/>
    <property type="molecule type" value="Genomic_DNA"/>
</dbReference>
<proteinExistence type="predicted"/>
<gene>
    <name evidence="1" type="ORF">H6P81_013216</name>
</gene>
<evidence type="ECO:0000313" key="2">
    <source>
        <dbReference type="Proteomes" id="UP000825729"/>
    </source>
</evidence>
<evidence type="ECO:0000313" key="1">
    <source>
        <dbReference type="EMBL" id="KAG9447088.1"/>
    </source>
</evidence>
<protein>
    <submittedName>
        <fullName evidence="1">Uncharacterized protein</fullName>
    </submittedName>
</protein>